<accession>A0AC34FSS4</accession>
<protein>
    <submittedName>
        <fullName evidence="2">Uncharacterized protein</fullName>
    </submittedName>
</protein>
<organism evidence="1 2">
    <name type="scientific">Panagrolaimus sp. ES5</name>
    <dbReference type="NCBI Taxonomy" id="591445"/>
    <lineage>
        <taxon>Eukaryota</taxon>
        <taxon>Metazoa</taxon>
        <taxon>Ecdysozoa</taxon>
        <taxon>Nematoda</taxon>
        <taxon>Chromadorea</taxon>
        <taxon>Rhabditida</taxon>
        <taxon>Tylenchina</taxon>
        <taxon>Panagrolaimomorpha</taxon>
        <taxon>Panagrolaimoidea</taxon>
        <taxon>Panagrolaimidae</taxon>
        <taxon>Panagrolaimus</taxon>
    </lineage>
</organism>
<evidence type="ECO:0000313" key="2">
    <source>
        <dbReference type="WBParaSite" id="ES5_v2.g20358.t1"/>
    </source>
</evidence>
<proteinExistence type="predicted"/>
<dbReference type="Proteomes" id="UP000887579">
    <property type="component" value="Unplaced"/>
</dbReference>
<dbReference type="WBParaSite" id="ES5_v2.g20358.t1">
    <property type="protein sequence ID" value="ES5_v2.g20358.t1"/>
    <property type="gene ID" value="ES5_v2.g20358"/>
</dbReference>
<reference evidence="2" key="1">
    <citation type="submission" date="2022-11" db="UniProtKB">
        <authorList>
            <consortium name="WormBaseParasite"/>
        </authorList>
    </citation>
    <scope>IDENTIFICATION</scope>
</reference>
<name>A0AC34FSS4_9BILA</name>
<evidence type="ECO:0000313" key="1">
    <source>
        <dbReference type="Proteomes" id="UP000887579"/>
    </source>
</evidence>
<sequence>MSATESMEVDQQSARVEDEQEVSDTNELIVEEDLNATVEQVEQAEKEKDEPIDPPSENEDEEMKEEGEKNGDQEEKMEGIKKEGDKEELPSAPENYEDDEEEEEKPKPSRPSRNAKKAPVKKEEAKKPPARTRGKAKDAPPAKVSTKAKSESKKKAASPTKKITPLKKKEVKKEATPEPVSKVGRKRKISAVENGTIAATTIIKKHKSAKDIHVYTDFVNVAPGDRVLSCGEGEQIGHPGRTTTKKPRAIGTLPEDVKVLQVVAGGVHTTILTDKHEVYSCGINEGGTVPVKDLAAEETKDELTIIDFTDEVKKEGNIVQLTSGAGFTAALTDLGSVIAWGNLRDENGAVEVHHLFAEMKKGPTVIIHHNNVQIVKIAAGENHLVMLSSEGEIYTFGEGSHGQLGGSARTKHIRSTYMADDTGKSLHRSVLEKSKFVKFSNIFAGGYWTMARSLDGRIFACGLNNYGQ</sequence>